<dbReference type="eggNOG" id="ENOG502SBM6">
    <property type="taxonomic scope" value="Eukaryota"/>
</dbReference>
<evidence type="ECO:0000256" key="1">
    <source>
        <dbReference type="SAM" id="Coils"/>
    </source>
</evidence>
<keyword evidence="4" id="KW-1185">Reference proteome</keyword>
<feature type="compositionally biased region" description="Low complexity" evidence="2">
    <location>
        <begin position="115"/>
        <end position="125"/>
    </location>
</feature>
<dbReference type="PANTHER" id="PTHR22705">
    <property type="entry name" value="ZINC FINGER, ZZ DOMAIN CONTAINING 3"/>
    <property type="match status" value="1"/>
</dbReference>
<feature type="compositionally biased region" description="Basic and acidic residues" evidence="2">
    <location>
        <begin position="41"/>
        <end position="66"/>
    </location>
</feature>
<feature type="coiled-coil region" evidence="1">
    <location>
        <begin position="132"/>
        <end position="159"/>
    </location>
</feature>
<dbReference type="InterPro" id="IPR037830">
    <property type="entry name" value="ZZZ3"/>
</dbReference>
<gene>
    <name evidence="3" type="ORF">PCON_06317</name>
</gene>
<organism evidence="3 4">
    <name type="scientific">Pyronema omphalodes (strain CBS 100304)</name>
    <name type="common">Pyronema confluens</name>
    <dbReference type="NCBI Taxonomy" id="1076935"/>
    <lineage>
        <taxon>Eukaryota</taxon>
        <taxon>Fungi</taxon>
        <taxon>Dikarya</taxon>
        <taxon>Ascomycota</taxon>
        <taxon>Pezizomycotina</taxon>
        <taxon>Pezizomycetes</taxon>
        <taxon>Pezizales</taxon>
        <taxon>Pyronemataceae</taxon>
        <taxon>Pyronema</taxon>
    </lineage>
</organism>
<reference evidence="3 4" key="1">
    <citation type="journal article" date="2013" name="PLoS Genet.">
        <title>The genome and development-dependent transcriptomes of Pyronema confluens: a window into fungal evolution.</title>
        <authorList>
            <person name="Traeger S."/>
            <person name="Altegoer F."/>
            <person name="Freitag M."/>
            <person name="Gabaldon T."/>
            <person name="Kempken F."/>
            <person name="Kumar A."/>
            <person name="Marcet-Houben M."/>
            <person name="Poggeler S."/>
            <person name="Stajich J.E."/>
            <person name="Nowrousian M."/>
        </authorList>
    </citation>
    <scope>NUCLEOTIDE SEQUENCE [LARGE SCALE GENOMIC DNA]</scope>
    <source>
        <strain evidence="4">CBS 100304</strain>
        <tissue evidence="3">Vegetative mycelium</tissue>
    </source>
</reference>
<name>U4LQS6_PYROM</name>
<sequence length="269" mass="29560">MLPSPPGPHMDLTLEPSPSYSPISTPSASPKPPPSPPLYPTRDDAARKQKVRELKSQLLALEREQAASEAVEVEVEEEESEPASLATPPPQSQATPQATPQQVTPTVVTPPPQSAPTTTADTADNLALRSTLRLLMLQRERAKRDIQNLERMREEALREPVQFVEYIAARGRKQPAGTPQKPNIFDGQELPRPQEVYRCPNIEWAQYRILGQPLNAMHETQLKAGSSQVPQNMQTGGLVGLQGYEDSGVMRAGLRLFDQIGERGAVLGR</sequence>
<feature type="compositionally biased region" description="Low complexity" evidence="2">
    <location>
        <begin position="82"/>
        <end position="107"/>
    </location>
</feature>
<feature type="compositionally biased region" description="Low complexity" evidence="2">
    <location>
        <begin position="16"/>
        <end position="28"/>
    </location>
</feature>
<feature type="compositionally biased region" description="Pro residues" evidence="2">
    <location>
        <begin position="29"/>
        <end position="39"/>
    </location>
</feature>
<dbReference type="AlphaFoldDB" id="U4LQS6"/>
<dbReference type="OrthoDB" id="20473at2759"/>
<keyword evidence="1" id="KW-0175">Coiled coil</keyword>
<evidence type="ECO:0000313" key="3">
    <source>
        <dbReference type="EMBL" id="CCX29656.1"/>
    </source>
</evidence>
<proteinExistence type="predicted"/>
<evidence type="ECO:0000313" key="4">
    <source>
        <dbReference type="Proteomes" id="UP000018144"/>
    </source>
</evidence>
<dbReference type="Proteomes" id="UP000018144">
    <property type="component" value="Unassembled WGS sequence"/>
</dbReference>
<protein>
    <submittedName>
        <fullName evidence="3">Uncharacterized protein</fullName>
    </submittedName>
</protein>
<feature type="compositionally biased region" description="Acidic residues" evidence="2">
    <location>
        <begin position="71"/>
        <end position="81"/>
    </location>
</feature>
<dbReference type="EMBL" id="HF935309">
    <property type="protein sequence ID" value="CCX29656.1"/>
    <property type="molecule type" value="Genomic_DNA"/>
</dbReference>
<accession>U4LQS6</accession>
<dbReference type="OMA" id="AMHETQL"/>
<dbReference type="PANTHER" id="PTHR22705:SF0">
    <property type="entry name" value="ZZ-TYPE ZINC FINGER-CONTAINING PROTEIN 3"/>
    <property type="match status" value="1"/>
</dbReference>
<feature type="region of interest" description="Disordered" evidence="2">
    <location>
        <begin position="1"/>
        <end position="125"/>
    </location>
</feature>
<evidence type="ECO:0000256" key="2">
    <source>
        <dbReference type="SAM" id="MobiDB-lite"/>
    </source>
</evidence>